<protein>
    <submittedName>
        <fullName evidence="3">Uncharacterized protein</fullName>
    </submittedName>
</protein>
<feature type="transmembrane region" description="Helical" evidence="1">
    <location>
        <begin position="458"/>
        <end position="481"/>
    </location>
</feature>
<feature type="transmembrane region" description="Helical" evidence="1">
    <location>
        <begin position="641"/>
        <end position="661"/>
    </location>
</feature>
<reference evidence="3 4" key="1">
    <citation type="submission" date="2018-11" db="EMBL/GenBank/DDBJ databases">
        <title>Sequencing the genomes of 1000 actinobacteria strains.</title>
        <authorList>
            <person name="Klenk H.-P."/>
        </authorList>
    </citation>
    <scope>NUCLEOTIDE SEQUENCE [LARGE SCALE GENOMIC DNA]</scope>
    <source>
        <strain evidence="3 4">DSM 15700</strain>
    </source>
</reference>
<name>A0A3N4YX60_9MICO</name>
<evidence type="ECO:0000256" key="2">
    <source>
        <dbReference type="SAM" id="SignalP"/>
    </source>
</evidence>
<keyword evidence="1" id="KW-0472">Membrane</keyword>
<feature type="transmembrane region" description="Helical" evidence="1">
    <location>
        <begin position="527"/>
        <end position="548"/>
    </location>
</feature>
<feature type="transmembrane region" description="Helical" evidence="1">
    <location>
        <begin position="702"/>
        <end position="723"/>
    </location>
</feature>
<organism evidence="3 4">
    <name type="scientific">Myceligenerans xiligouense</name>
    <dbReference type="NCBI Taxonomy" id="253184"/>
    <lineage>
        <taxon>Bacteria</taxon>
        <taxon>Bacillati</taxon>
        <taxon>Actinomycetota</taxon>
        <taxon>Actinomycetes</taxon>
        <taxon>Micrococcales</taxon>
        <taxon>Promicromonosporaceae</taxon>
        <taxon>Myceligenerans</taxon>
    </lineage>
</organism>
<evidence type="ECO:0000313" key="4">
    <source>
        <dbReference type="Proteomes" id="UP000280501"/>
    </source>
</evidence>
<feature type="transmembrane region" description="Helical" evidence="1">
    <location>
        <begin position="426"/>
        <end position="446"/>
    </location>
</feature>
<evidence type="ECO:0000313" key="3">
    <source>
        <dbReference type="EMBL" id="RPF23260.1"/>
    </source>
</evidence>
<feature type="transmembrane region" description="Helical" evidence="1">
    <location>
        <begin position="361"/>
        <end position="385"/>
    </location>
</feature>
<feature type="chain" id="PRO_5018158716" evidence="2">
    <location>
        <begin position="20"/>
        <end position="746"/>
    </location>
</feature>
<keyword evidence="1" id="KW-1133">Transmembrane helix</keyword>
<gene>
    <name evidence="3" type="ORF">EDD34_3945</name>
</gene>
<feature type="transmembrane region" description="Helical" evidence="1">
    <location>
        <begin position="554"/>
        <end position="572"/>
    </location>
</feature>
<dbReference type="AlphaFoldDB" id="A0A3N4YX60"/>
<feature type="transmembrane region" description="Helical" evidence="1">
    <location>
        <begin position="673"/>
        <end position="696"/>
    </location>
</feature>
<keyword evidence="1" id="KW-0812">Transmembrane</keyword>
<feature type="transmembrane region" description="Helical" evidence="1">
    <location>
        <begin position="579"/>
        <end position="599"/>
    </location>
</feature>
<evidence type="ECO:0000256" key="1">
    <source>
        <dbReference type="SAM" id="Phobius"/>
    </source>
</evidence>
<keyword evidence="2" id="KW-0732">Signal</keyword>
<accession>A0A3N4YX60</accession>
<dbReference type="EMBL" id="RKQZ01000001">
    <property type="protein sequence ID" value="RPF23260.1"/>
    <property type="molecule type" value="Genomic_DNA"/>
</dbReference>
<feature type="signal peptide" evidence="2">
    <location>
        <begin position="1"/>
        <end position="19"/>
    </location>
</feature>
<dbReference type="Proteomes" id="UP000280501">
    <property type="component" value="Unassembled WGS sequence"/>
</dbReference>
<feature type="transmembrane region" description="Helical" evidence="1">
    <location>
        <begin position="501"/>
        <end position="520"/>
    </location>
</feature>
<sequence length="746" mass="74415">MLAALAAILVVPGVSGFGAAGGSVAGAGSAAPAVPEGPVVLVGTTGVRWSDLKAPVDGVGDELAGAEPAEPPLAPYLAGLLDDAGLADRRGADAAGLALTTGAAARCPAGGWLALSAGGLAESAPAPRAACEEPAVEPAAGQDTQAVVAGWADWQALQRGSAYGARLGRLGDALDGMCTTAVGAGAAVAVARADGSVGRYADDVGPEAFECPVTVIDAGSALLAHDEIDRADAEDLRAERVAAVDAEVRRVLAEVPEDATVVVADLANQRERGPRLGIGLVLRPAGPDGAGPRYLTSSATRTTGVARAGDLPATLLAAAGLAAADGIEDTPLLAGADRPASGTETIDALADLTERDHERRAAYSVLVEGGFWAALALAGLCWWAAARGRASGARAAAVGAALFLSAVPVAGFLASLTGWWRFPLPGLALGAAVVAIAGLLAGLAALVPARRTWARPGFLAGVTFVVLTVDGLASTVLNRAAPLGAAPSYGARFYGFGNPTFCVYAVAGLVLAAALAQWLVSRGRRGLAATAVAGVGLVAVIVDVLPQFGADLGGGPALVPAFAVLGIAAYGGRLRVRRIVAVTAGGAVLVAAIGVADWLRPAAQRSHLGRFVADVIEGEAWSLLARKAAYAARSVLAGPSVWVTVLLLLAVALVLFTPVLGRRLEPAWSVAACSAWPLLRPAVAAIWLVAVIGSLINDFGLRIGMICLVVAVPLLTLTVLGVAGRTGDRTGQGAAGPAVDRAALGK</sequence>
<feature type="transmembrane region" description="Helical" evidence="1">
    <location>
        <begin position="397"/>
        <end position="420"/>
    </location>
</feature>
<comment type="caution">
    <text evidence="3">The sequence shown here is derived from an EMBL/GenBank/DDBJ whole genome shotgun (WGS) entry which is preliminary data.</text>
</comment>
<proteinExistence type="predicted"/>
<keyword evidence="4" id="KW-1185">Reference proteome</keyword>